<dbReference type="Gene3D" id="3.20.20.300">
    <property type="entry name" value="Glycoside hydrolase, family 3, N-terminal domain"/>
    <property type="match status" value="1"/>
</dbReference>
<organism evidence="6 7">
    <name type="scientific">Conoideocrella luteorostrata</name>
    <dbReference type="NCBI Taxonomy" id="1105319"/>
    <lineage>
        <taxon>Eukaryota</taxon>
        <taxon>Fungi</taxon>
        <taxon>Dikarya</taxon>
        <taxon>Ascomycota</taxon>
        <taxon>Pezizomycotina</taxon>
        <taxon>Sordariomycetes</taxon>
        <taxon>Hypocreomycetidae</taxon>
        <taxon>Hypocreales</taxon>
        <taxon>Clavicipitaceae</taxon>
        <taxon>Conoideocrella</taxon>
    </lineage>
</organism>
<keyword evidence="3" id="KW-0325">Glycoprotein</keyword>
<dbReference type="AlphaFoldDB" id="A0AAJ0FVP2"/>
<comment type="caution">
    <text evidence="6">The sequence shown here is derived from an EMBL/GenBank/DDBJ whole genome shotgun (WGS) entry which is preliminary data.</text>
</comment>
<dbReference type="GO" id="GO:0005975">
    <property type="term" value="P:carbohydrate metabolic process"/>
    <property type="evidence" value="ECO:0007669"/>
    <property type="project" value="InterPro"/>
</dbReference>
<reference evidence="6" key="1">
    <citation type="submission" date="2023-06" db="EMBL/GenBank/DDBJ databases">
        <title>Conoideocrella luteorostrata (Hypocreales: Clavicipitaceae), a potential biocontrol fungus for elongate hemlock scale in United States Christmas tree production areas.</title>
        <authorList>
            <person name="Barrett H."/>
            <person name="Lovett B."/>
            <person name="Macias A.M."/>
            <person name="Stajich J.E."/>
            <person name="Kasson M.T."/>
        </authorList>
    </citation>
    <scope>NUCLEOTIDE SEQUENCE</scope>
    <source>
        <strain evidence="6">ARSEF 14590</strain>
    </source>
</reference>
<evidence type="ECO:0000256" key="3">
    <source>
        <dbReference type="ARBA" id="ARBA00023180"/>
    </source>
</evidence>
<dbReference type="InterPro" id="IPR036962">
    <property type="entry name" value="Glyco_hydro_3_N_sf"/>
</dbReference>
<dbReference type="Pfam" id="PF00933">
    <property type="entry name" value="Glyco_hydro_3"/>
    <property type="match status" value="1"/>
</dbReference>
<keyword evidence="4" id="KW-0326">Glycosidase</keyword>
<dbReference type="InterPro" id="IPR001764">
    <property type="entry name" value="Glyco_hydro_3_N"/>
</dbReference>
<protein>
    <recommendedName>
        <fullName evidence="5">Glycoside hydrolase family 3 N-terminal domain-containing protein</fullName>
    </recommendedName>
</protein>
<accession>A0AAJ0FVP2</accession>
<dbReference type="EMBL" id="JASWJB010000060">
    <property type="protein sequence ID" value="KAK2603610.1"/>
    <property type="molecule type" value="Genomic_DNA"/>
</dbReference>
<sequence>MESHYSAPFDVWIRRLFCCDLQALRSSKDFRFGYSLIKSHTSIMLLSKLTICATALQVHLVLSAPSLTNEEIDILAGQHVIYSYNYTERKPPQELVELTKAGLVGGVLLYDVHVNDDTPAAMKRLLDAYASSPAQALLKRLTGKATKFLVMTNQEGGTVFNGVPGHAPAESAKQIGSSANSREAGRQAGFGAAQSLKEYNFNVNLAPVLGVFREPMNFLDYYGRSYGNTTDRVIHPAIPFIQAQRSKGILVSIKHFPGLGSAEYNQNTDLAPVSLNIPLHDIKNIDTATFAAAIRSGVDMVMPSWATYPAVDKIPAGLSEIWMKHWLRGKLGFRGVTITEAMEAGSILSFGDVKARAKLAYKAGNDLILASQLNVTEGVEIRETLSRAVQSREINRADFLDSTRRIAALKSRTWN</sequence>
<dbReference type="PANTHER" id="PTHR30480:SF14">
    <property type="entry name" value="HYDROLASE, PUTATIVE (AFU_ORTHOLOGUE AFUA_4G13770)-RELATED"/>
    <property type="match status" value="1"/>
</dbReference>
<gene>
    <name evidence="6" type="ORF">QQS21_004191</name>
</gene>
<evidence type="ECO:0000259" key="5">
    <source>
        <dbReference type="Pfam" id="PF00933"/>
    </source>
</evidence>
<dbReference type="Proteomes" id="UP001251528">
    <property type="component" value="Unassembled WGS sequence"/>
</dbReference>
<name>A0AAJ0FVP2_9HYPO</name>
<dbReference type="GO" id="GO:0009254">
    <property type="term" value="P:peptidoglycan turnover"/>
    <property type="evidence" value="ECO:0007669"/>
    <property type="project" value="TreeGrafter"/>
</dbReference>
<keyword evidence="7" id="KW-1185">Reference proteome</keyword>
<dbReference type="PANTHER" id="PTHR30480">
    <property type="entry name" value="BETA-HEXOSAMINIDASE-RELATED"/>
    <property type="match status" value="1"/>
</dbReference>
<comment type="similarity">
    <text evidence="1">Belongs to the glycosyl hydrolase 3 family.</text>
</comment>
<dbReference type="InterPro" id="IPR017853">
    <property type="entry name" value="GH"/>
</dbReference>
<evidence type="ECO:0000256" key="2">
    <source>
        <dbReference type="ARBA" id="ARBA00022801"/>
    </source>
</evidence>
<dbReference type="InterPro" id="IPR050226">
    <property type="entry name" value="NagZ_Beta-hexosaminidase"/>
</dbReference>
<dbReference type="GO" id="GO:0004553">
    <property type="term" value="F:hydrolase activity, hydrolyzing O-glycosyl compounds"/>
    <property type="evidence" value="ECO:0007669"/>
    <property type="project" value="InterPro"/>
</dbReference>
<keyword evidence="2" id="KW-0378">Hydrolase</keyword>
<feature type="domain" description="Glycoside hydrolase family 3 N-terminal" evidence="5">
    <location>
        <begin position="90"/>
        <end position="408"/>
    </location>
</feature>
<evidence type="ECO:0000313" key="7">
    <source>
        <dbReference type="Proteomes" id="UP001251528"/>
    </source>
</evidence>
<evidence type="ECO:0000256" key="4">
    <source>
        <dbReference type="ARBA" id="ARBA00023295"/>
    </source>
</evidence>
<evidence type="ECO:0000313" key="6">
    <source>
        <dbReference type="EMBL" id="KAK2603610.1"/>
    </source>
</evidence>
<dbReference type="SUPFAM" id="SSF51445">
    <property type="entry name" value="(Trans)glycosidases"/>
    <property type="match status" value="1"/>
</dbReference>
<evidence type="ECO:0000256" key="1">
    <source>
        <dbReference type="ARBA" id="ARBA00005336"/>
    </source>
</evidence>
<proteinExistence type="inferred from homology"/>